<dbReference type="GO" id="GO:0032259">
    <property type="term" value="P:methylation"/>
    <property type="evidence" value="ECO:0007669"/>
    <property type="project" value="UniProtKB-KW"/>
</dbReference>
<proteinExistence type="inferred from homology"/>
<dbReference type="GO" id="GO:0005737">
    <property type="term" value="C:cytoplasm"/>
    <property type="evidence" value="ECO:0007669"/>
    <property type="project" value="TreeGrafter"/>
</dbReference>
<dbReference type="Proteomes" id="UP000199446">
    <property type="component" value="Unassembled WGS sequence"/>
</dbReference>
<sequence length="297" mass="33706">MSSLARPEELLLEGEGTPSGVHRLHVGDAREVLASLPEASVHLVVTSPPYWTLKRYEDVPGQLGHVEDYEAFLDELDRVWREVHRVLVPGGRLVVVVGDVAVARRRYGRHLVFPLHADIQVRCRKMGFDNLNPIIWHKHTNASLEVEGRGVFLGKPYEPGAIIKTEIEYVLMQRKPGGYRRPTPEQREKSRLPKEDFHRFFRQIWDDIPGESTKDHPAPFPLELAERLVRMFSFVGDVVLDPFAGTGTTLIAAARWGRRALGVELVPRYAQLAKERFAKEVPGFSLEVLDGAPHPRR</sequence>
<dbReference type="Pfam" id="PF01555">
    <property type="entry name" value="N6_N4_Mtase"/>
    <property type="match status" value="1"/>
</dbReference>
<keyword evidence="4" id="KW-0949">S-adenosyl-L-methionine</keyword>
<evidence type="ECO:0000256" key="6">
    <source>
        <dbReference type="ARBA" id="ARBA00023125"/>
    </source>
</evidence>
<keyword evidence="3 10" id="KW-0808">Transferase</keyword>
<organism evidence="10 11">
    <name type="scientific">Thermus arciformis</name>
    <dbReference type="NCBI Taxonomy" id="482827"/>
    <lineage>
        <taxon>Bacteria</taxon>
        <taxon>Thermotogati</taxon>
        <taxon>Deinococcota</taxon>
        <taxon>Deinococci</taxon>
        <taxon>Thermales</taxon>
        <taxon>Thermaceae</taxon>
        <taxon>Thermus</taxon>
    </lineage>
</organism>
<comment type="similarity">
    <text evidence="1">Belongs to the N(4)/N(6)-methyltransferase family. N(4) subfamily.</text>
</comment>
<evidence type="ECO:0000256" key="4">
    <source>
        <dbReference type="ARBA" id="ARBA00022691"/>
    </source>
</evidence>
<evidence type="ECO:0000313" key="11">
    <source>
        <dbReference type="Proteomes" id="UP000199446"/>
    </source>
</evidence>
<evidence type="ECO:0000256" key="8">
    <source>
        <dbReference type="RuleBase" id="RU362026"/>
    </source>
</evidence>
<evidence type="ECO:0000256" key="7">
    <source>
        <dbReference type="ARBA" id="ARBA00049120"/>
    </source>
</evidence>
<dbReference type="GO" id="GO:0009307">
    <property type="term" value="P:DNA restriction-modification system"/>
    <property type="evidence" value="ECO:0007669"/>
    <property type="project" value="UniProtKB-KW"/>
</dbReference>
<evidence type="ECO:0000256" key="3">
    <source>
        <dbReference type="ARBA" id="ARBA00022679"/>
    </source>
</evidence>
<dbReference type="EMBL" id="FNBC01000006">
    <property type="protein sequence ID" value="SDE65461.1"/>
    <property type="molecule type" value="Genomic_DNA"/>
</dbReference>
<dbReference type="InterPro" id="IPR029063">
    <property type="entry name" value="SAM-dependent_MTases_sf"/>
</dbReference>
<dbReference type="InterPro" id="IPR001091">
    <property type="entry name" value="RM_Methyltransferase"/>
</dbReference>
<dbReference type="GO" id="GO:0015667">
    <property type="term" value="F:site-specific DNA-methyltransferase (cytosine-N4-specific) activity"/>
    <property type="evidence" value="ECO:0007669"/>
    <property type="project" value="UniProtKB-EC"/>
</dbReference>
<dbReference type="GO" id="GO:0003677">
    <property type="term" value="F:DNA binding"/>
    <property type="evidence" value="ECO:0007669"/>
    <property type="project" value="UniProtKB-KW"/>
</dbReference>
<name>A0A1G7EP89_9DEIN</name>
<keyword evidence="2 10" id="KW-0489">Methyltransferase</keyword>
<dbReference type="AlphaFoldDB" id="A0A1G7EP89"/>
<dbReference type="InterPro" id="IPR002941">
    <property type="entry name" value="DNA_methylase_N4/N6"/>
</dbReference>
<evidence type="ECO:0000256" key="2">
    <source>
        <dbReference type="ARBA" id="ARBA00022603"/>
    </source>
</evidence>
<dbReference type="PROSITE" id="PS00093">
    <property type="entry name" value="N4_MTASE"/>
    <property type="match status" value="1"/>
</dbReference>
<dbReference type="STRING" id="482827.SAMN04488243_10633"/>
<evidence type="ECO:0000313" key="10">
    <source>
        <dbReference type="EMBL" id="SDE65461.1"/>
    </source>
</evidence>
<reference evidence="11" key="1">
    <citation type="submission" date="2016-10" db="EMBL/GenBank/DDBJ databases">
        <authorList>
            <person name="Varghese N."/>
            <person name="Submissions S."/>
        </authorList>
    </citation>
    <scope>NUCLEOTIDE SEQUENCE [LARGE SCALE GENOMIC DNA]</scope>
    <source>
        <strain evidence="11">CGMCC 1.6992</strain>
    </source>
</reference>
<dbReference type="EC" id="2.1.1.-" evidence="8"/>
<dbReference type="GO" id="GO:0009007">
    <property type="term" value="F:site-specific DNA-methyltransferase (adenine-specific) activity"/>
    <property type="evidence" value="ECO:0007669"/>
    <property type="project" value="TreeGrafter"/>
</dbReference>
<dbReference type="PANTHER" id="PTHR13370">
    <property type="entry name" value="RNA METHYLASE-RELATED"/>
    <property type="match status" value="1"/>
</dbReference>
<dbReference type="CDD" id="cd02440">
    <property type="entry name" value="AdoMet_MTases"/>
    <property type="match status" value="1"/>
</dbReference>
<feature type="domain" description="DNA methylase N-4/N-6" evidence="9">
    <location>
        <begin position="41"/>
        <end position="275"/>
    </location>
</feature>
<accession>A0A1G7EP89</accession>
<dbReference type="InterPro" id="IPR017985">
    <property type="entry name" value="MeTrfase_CN4_CS"/>
</dbReference>
<keyword evidence="5" id="KW-0680">Restriction system</keyword>
<dbReference type="GO" id="GO:0008170">
    <property type="term" value="F:N-methyltransferase activity"/>
    <property type="evidence" value="ECO:0007669"/>
    <property type="project" value="InterPro"/>
</dbReference>
<keyword evidence="11" id="KW-1185">Reference proteome</keyword>
<dbReference type="PANTHER" id="PTHR13370:SF3">
    <property type="entry name" value="TRNA (GUANINE(10)-N2)-METHYLTRANSFERASE HOMOLOG"/>
    <property type="match status" value="1"/>
</dbReference>
<dbReference type="PRINTS" id="PR00508">
    <property type="entry name" value="S21N4MTFRASE"/>
</dbReference>
<dbReference type="SUPFAM" id="SSF53335">
    <property type="entry name" value="S-adenosyl-L-methionine-dependent methyltransferases"/>
    <property type="match status" value="1"/>
</dbReference>
<evidence type="ECO:0000256" key="5">
    <source>
        <dbReference type="ARBA" id="ARBA00022747"/>
    </source>
</evidence>
<gene>
    <name evidence="10" type="ORF">SAMN04488243_10633</name>
</gene>
<dbReference type="Gene3D" id="3.40.50.150">
    <property type="entry name" value="Vaccinia Virus protein VP39"/>
    <property type="match status" value="1"/>
</dbReference>
<evidence type="ECO:0000259" key="9">
    <source>
        <dbReference type="Pfam" id="PF01555"/>
    </source>
</evidence>
<evidence type="ECO:0000256" key="1">
    <source>
        <dbReference type="ARBA" id="ARBA00010203"/>
    </source>
</evidence>
<dbReference type="RefSeq" id="WP_093005942.1">
    <property type="nucleotide sequence ID" value="NZ_FNBC01000006.1"/>
</dbReference>
<dbReference type="OrthoDB" id="9800801at2"/>
<comment type="catalytic activity">
    <reaction evidence="7">
        <text>a 2'-deoxycytidine in DNA + S-adenosyl-L-methionine = an N(4)-methyl-2'-deoxycytidine in DNA + S-adenosyl-L-homocysteine + H(+)</text>
        <dbReference type="Rhea" id="RHEA:16857"/>
        <dbReference type="Rhea" id="RHEA-COMP:11369"/>
        <dbReference type="Rhea" id="RHEA-COMP:13674"/>
        <dbReference type="ChEBI" id="CHEBI:15378"/>
        <dbReference type="ChEBI" id="CHEBI:57856"/>
        <dbReference type="ChEBI" id="CHEBI:59789"/>
        <dbReference type="ChEBI" id="CHEBI:85452"/>
        <dbReference type="ChEBI" id="CHEBI:137933"/>
        <dbReference type="EC" id="2.1.1.113"/>
    </reaction>
</comment>
<keyword evidence="6" id="KW-0238">DNA-binding</keyword>
<protein>
    <recommendedName>
        <fullName evidence="8">Methyltransferase</fullName>
        <ecNumber evidence="8">2.1.1.-</ecNumber>
    </recommendedName>
</protein>